<feature type="non-terminal residue" evidence="1">
    <location>
        <position position="1"/>
    </location>
</feature>
<accession>A0A933MLC3</accession>
<gene>
    <name evidence="1" type="ORF">HY768_10565</name>
</gene>
<dbReference type="Pfam" id="PF13155">
    <property type="entry name" value="Toprim_2"/>
    <property type="match status" value="1"/>
</dbReference>
<evidence type="ECO:0000313" key="1">
    <source>
        <dbReference type="EMBL" id="MBI4727640.1"/>
    </source>
</evidence>
<dbReference type="Proteomes" id="UP000736328">
    <property type="component" value="Unassembled WGS sequence"/>
</dbReference>
<comment type="caution">
    <text evidence="1">The sequence shown here is derived from an EMBL/GenBank/DDBJ whole genome shotgun (WGS) entry which is preliminary data.</text>
</comment>
<reference evidence="1" key="1">
    <citation type="submission" date="2020-07" db="EMBL/GenBank/DDBJ databases">
        <title>Huge and variable diversity of episymbiotic CPR bacteria and DPANN archaea in groundwater ecosystems.</title>
        <authorList>
            <person name="He C.Y."/>
            <person name="Keren R."/>
            <person name="Whittaker M."/>
            <person name="Farag I.F."/>
            <person name="Doudna J."/>
            <person name="Cate J.H.D."/>
            <person name="Banfield J.F."/>
        </authorList>
    </citation>
    <scope>NUCLEOTIDE SEQUENCE</scope>
    <source>
        <strain evidence="1">NC_groundwater_1520_Pr4_B-0.1um_53_5</strain>
    </source>
</reference>
<name>A0A933MLC3_UNCT6</name>
<dbReference type="AlphaFoldDB" id="A0A933MLC3"/>
<dbReference type="Gene3D" id="3.40.1360.10">
    <property type="match status" value="1"/>
</dbReference>
<protein>
    <submittedName>
        <fullName evidence="1">Toprim domain-containing protein</fullName>
    </submittedName>
</protein>
<evidence type="ECO:0000313" key="2">
    <source>
        <dbReference type="Proteomes" id="UP000736328"/>
    </source>
</evidence>
<dbReference type="EMBL" id="JACQXR010000143">
    <property type="protein sequence ID" value="MBI4727640.1"/>
    <property type="molecule type" value="Genomic_DNA"/>
</dbReference>
<organism evidence="1 2">
    <name type="scientific">candidate division TA06 bacterium</name>
    <dbReference type="NCBI Taxonomy" id="2250710"/>
    <lineage>
        <taxon>Bacteria</taxon>
        <taxon>Bacteria division TA06</taxon>
    </lineage>
</organism>
<proteinExistence type="predicted"/>
<sequence>QVKTVYIAFDADKAGQSALPKVKERLNDAHIRAYPVTLPYVNNLDNWPTNLKEFADNSDW</sequence>